<feature type="region of interest" description="Disordered" evidence="16">
    <location>
        <begin position="2146"/>
        <end position="2178"/>
    </location>
</feature>
<feature type="domain" description="PHD-type" evidence="17">
    <location>
        <begin position="330"/>
        <end position="380"/>
    </location>
</feature>
<feature type="compositionally biased region" description="Basic and acidic residues" evidence="16">
    <location>
        <begin position="1815"/>
        <end position="1824"/>
    </location>
</feature>
<gene>
    <name evidence="21" type="ORF">HOLleu_05116</name>
</gene>
<dbReference type="SMART" id="SM00545">
    <property type="entry name" value="JmjN"/>
    <property type="match status" value="1"/>
</dbReference>
<comment type="caution">
    <text evidence="21">The sequence shown here is derived from an EMBL/GenBank/DDBJ whole genome shotgun (WGS) entry which is preliminary data.</text>
</comment>
<evidence type="ECO:0000256" key="2">
    <source>
        <dbReference type="ARBA" id="ARBA00004123"/>
    </source>
</evidence>
<dbReference type="GO" id="GO:0034647">
    <property type="term" value="F:histone H3K4me/H3K4me2/H3K4me3 demethylase activity"/>
    <property type="evidence" value="ECO:0007669"/>
    <property type="project" value="UniProtKB-EC"/>
</dbReference>
<dbReference type="PROSITE" id="PS51011">
    <property type="entry name" value="ARID"/>
    <property type="match status" value="1"/>
</dbReference>
<evidence type="ECO:0000259" key="19">
    <source>
        <dbReference type="PROSITE" id="PS51183"/>
    </source>
</evidence>
<protein>
    <recommendedName>
        <fullName evidence="4">[histone H3]-trimethyl-L-lysine(4) demethylase</fullName>
        <ecNumber evidence="4">1.14.11.67</ecNumber>
    </recommendedName>
</protein>
<dbReference type="SMART" id="SM00558">
    <property type="entry name" value="JmjC"/>
    <property type="match status" value="1"/>
</dbReference>
<dbReference type="Pfam" id="PF02375">
    <property type="entry name" value="JmjN"/>
    <property type="match status" value="1"/>
</dbReference>
<evidence type="ECO:0000256" key="11">
    <source>
        <dbReference type="ARBA" id="ARBA00023002"/>
    </source>
</evidence>
<dbReference type="Gene3D" id="2.60.120.650">
    <property type="entry name" value="Cupin"/>
    <property type="match status" value="1"/>
</dbReference>
<comment type="catalytic activity">
    <reaction evidence="14">
        <text>N(6),N(6),N(6)-trimethyl-L-lysyl(4)-[histone H3] + 3 2-oxoglutarate + 3 O2 = L-lysyl(4)-[histone H3] + 3 formaldehyde + 3 succinate + 3 CO2</text>
        <dbReference type="Rhea" id="RHEA:60208"/>
        <dbReference type="Rhea" id="RHEA-COMP:15537"/>
        <dbReference type="Rhea" id="RHEA-COMP:15547"/>
        <dbReference type="ChEBI" id="CHEBI:15379"/>
        <dbReference type="ChEBI" id="CHEBI:16526"/>
        <dbReference type="ChEBI" id="CHEBI:16810"/>
        <dbReference type="ChEBI" id="CHEBI:16842"/>
        <dbReference type="ChEBI" id="CHEBI:29969"/>
        <dbReference type="ChEBI" id="CHEBI:30031"/>
        <dbReference type="ChEBI" id="CHEBI:61961"/>
        <dbReference type="EC" id="1.14.11.67"/>
    </reaction>
</comment>
<dbReference type="CDD" id="cd15606">
    <property type="entry name" value="PHD2_KDM5A"/>
    <property type="match status" value="1"/>
</dbReference>
<dbReference type="SMART" id="SM00249">
    <property type="entry name" value="PHD"/>
    <property type="match status" value="3"/>
</dbReference>
<dbReference type="EMBL" id="JAIZAY010000002">
    <property type="protein sequence ID" value="KAJ8046444.1"/>
    <property type="molecule type" value="Genomic_DNA"/>
</dbReference>
<evidence type="ECO:0000256" key="7">
    <source>
        <dbReference type="ARBA" id="ARBA00022771"/>
    </source>
</evidence>
<dbReference type="Gene3D" id="1.10.150.60">
    <property type="entry name" value="ARID DNA-binding domain"/>
    <property type="match status" value="1"/>
</dbReference>
<feature type="compositionally biased region" description="Basic and acidic residues" evidence="16">
    <location>
        <begin position="1532"/>
        <end position="1557"/>
    </location>
</feature>
<dbReference type="SUPFAM" id="SSF46774">
    <property type="entry name" value="ARID-like"/>
    <property type="match status" value="1"/>
</dbReference>
<evidence type="ECO:0000259" key="17">
    <source>
        <dbReference type="PROSITE" id="PS50016"/>
    </source>
</evidence>
<feature type="compositionally biased region" description="Polar residues" evidence="16">
    <location>
        <begin position="1758"/>
        <end position="1778"/>
    </location>
</feature>
<keyword evidence="12" id="KW-0408">Iron</keyword>
<dbReference type="Proteomes" id="UP001152320">
    <property type="component" value="Chromosome 2"/>
</dbReference>
<dbReference type="Pfam" id="PF01388">
    <property type="entry name" value="ARID"/>
    <property type="match status" value="1"/>
</dbReference>
<dbReference type="InterPro" id="IPR013083">
    <property type="entry name" value="Znf_RING/FYVE/PHD"/>
</dbReference>
<feature type="compositionally biased region" description="Basic and acidic residues" evidence="16">
    <location>
        <begin position="1673"/>
        <end position="1687"/>
    </location>
</feature>
<dbReference type="InterPro" id="IPR019786">
    <property type="entry name" value="Zinc_finger_PHD-type_CS"/>
</dbReference>
<evidence type="ECO:0000259" key="18">
    <source>
        <dbReference type="PROSITE" id="PS51011"/>
    </source>
</evidence>
<evidence type="ECO:0000256" key="13">
    <source>
        <dbReference type="ARBA" id="ARBA00023242"/>
    </source>
</evidence>
<dbReference type="SUPFAM" id="SSF51197">
    <property type="entry name" value="Clavaminate synthase-like"/>
    <property type="match status" value="1"/>
</dbReference>
<evidence type="ECO:0000256" key="10">
    <source>
        <dbReference type="ARBA" id="ARBA00022964"/>
    </source>
</evidence>
<dbReference type="InterPro" id="IPR048615">
    <property type="entry name" value="KDM5_C-hel"/>
</dbReference>
<dbReference type="GO" id="GO:0003677">
    <property type="term" value="F:DNA binding"/>
    <property type="evidence" value="ECO:0007669"/>
    <property type="project" value="InterPro"/>
</dbReference>
<dbReference type="InterPro" id="IPR001965">
    <property type="entry name" value="Znf_PHD"/>
</dbReference>
<accession>A0A9Q1CL46</accession>
<evidence type="ECO:0000256" key="3">
    <source>
        <dbReference type="ARBA" id="ARBA00006801"/>
    </source>
</evidence>
<dbReference type="FunFam" id="2.60.120.650:FF:000001">
    <property type="entry name" value="Putative lysine-specific demethylase 5b"/>
    <property type="match status" value="1"/>
</dbReference>
<feature type="region of interest" description="Disordered" evidence="16">
    <location>
        <begin position="2047"/>
        <end position="2066"/>
    </location>
</feature>
<dbReference type="PROSITE" id="PS01359">
    <property type="entry name" value="ZF_PHD_1"/>
    <property type="match status" value="2"/>
</dbReference>
<dbReference type="Pfam" id="PF00628">
    <property type="entry name" value="PHD"/>
    <property type="match status" value="2"/>
</dbReference>
<dbReference type="InterPro" id="IPR013637">
    <property type="entry name" value="Lys_sp_deMease-like_dom"/>
</dbReference>
<dbReference type="GO" id="GO:0000785">
    <property type="term" value="C:chromatin"/>
    <property type="evidence" value="ECO:0007669"/>
    <property type="project" value="TreeGrafter"/>
</dbReference>
<dbReference type="PROSITE" id="PS51183">
    <property type="entry name" value="JMJN"/>
    <property type="match status" value="1"/>
</dbReference>
<evidence type="ECO:0000256" key="14">
    <source>
        <dbReference type="ARBA" id="ARBA00048734"/>
    </source>
</evidence>
<dbReference type="Gene3D" id="3.30.40.10">
    <property type="entry name" value="Zinc/RING finger domain, C3HC4 (zinc finger)"/>
    <property type="match status" value="3"/>
</dbReference>
<dbReference type="Pfam" id="PF02928">
    <property type="entry name" value="zf-C5HC2"/>
    <property type="match status" value="1"/>
</dbReference>
<feature type="domain" description="JmjC" evidence="20">
    <location>
        <begin position="473"/>
        <end position="639"/>
    </location>
</feature>
<feature type="compositionally biased region" description="Polar residues" evidence="16">
    <location>
        <begin position="1825"/>
        <end position="1848"/>
    </location>
</feature>
<dbReference type="GO" id="GO:0008270">
    <property type="term" value="F:zinc ion binding"/>
    <property type="evidence" value="ECO:0007669"/>
    <property type="project" value="UniProtKB-KW"/>
</dbReference>
<comment type="subcellular location">
    <subcellularLocation>
        <location evidence="2">Nucleus</location>
    </subcellularLocation>
</comment>
<feature type="region of interest" description="Disordered" evidence="16">
    <location>
        <begin position="1879"/>
        <end position="2035"/>
    </location>
</feature>
<evidence type="ECO:0000256" key="5">
    <source>
        <dbReference type="ARBA" id="ARBA00022723"/>
    </source>
</evidence>
<dbReference type="InterPro" id="IPR003347">
    <property type="entry name" value="JmjC_dom"/>
</dbReference>
<feature type="domain" description="JmjN" evidence="19">
    <location>
        <begin position="14"/>
        <end position="55"/>
    </location>
</feature>
<dbReference type="GO" id="GO:0006355">
    <property type="term" value="P:regulation of DNA-templated transcription"/>
    <property type="evidence" value="ECO:0007669"/>
    <property type="project" value="TreeGrafter"/>
</dbReference>
<dbReference type="Pfam" id="PF21323">
    <property type="entry name" value="KDM5_C-hel"/>
    <property type="match status" value="1"/>
</dbReference>
<feature type="compositionally biased region" description="Low complexity" evidence="16">
    <location>
        <begin position="1730"/>
        <end position="1747"/>
    </location>
</feature>
<keyword evidence="6" id="KW-0677">Repeat</keyword>
<dbReference type="InterPro" id="IPR047970">
    <property type="entry name" value="KDM5A_PHD2"/>
</dbReference>
<sequence length="2178" mass="243642">MVEEEVPFRPPPEAPVYEPTEEEFADPLAYIAKIRPEAEQCGICKIRPPPDWQPPFAVDVDLFKFVPRVQRLNELEAKTRIKLNFLDSIAKFWELQGCRLKLPYVNGRSLDLYNLNKLVKSLGGFEVVCKEKKWSKVATDMGYPAGKNIGSQLSKHYERILWPYDVFQSGIPLEEPLQPLPEGDGKDKDYVPHGIISRQAIIPNQSGYSRRSKRQAPEGLSVDITNNSELKKLQLYGPGPKFQGLGLVVDTSKRTMDKAGTQVSNSLPLCPTEALLESDRLKVEKKAVTVDPDYPGPKGKRETKSPKKSPGAGSSMQMRQRTGTYNLIEMYVCHMCGKGDAEDCLLLCDGCDDSFHTFCLLPPLPEVPKGDWRCPKCLAVACSKKKDPFGFEQAGKEYTLESFGKMADQFKKDYFSMPVHMVPPEQIEKEFWRLVTTIDEDVAVQYGADIHSLNQGSGFPTKNTKNLAPEDEEYVHSGWNLNNLPVQDASVLHHINVDISGMKVPWMYVGMCFSAFCWHNEDHWSYSINYLHWGEPKTWYGVSGHKADRFEAIMKEQAPELFAAQPDLLHQLVTIMSPTVLMNNNLPIYKTNQCAGEFVITFPRAYHAGFNQGYNFAEAVNFCPVDWLPMGRLCIEYYRKLHRFCVFSHEELIAKMAANPDSLDLNLAAAVHKELLAMVEVESKLRKKLLERGTTQAEREAFELLPDDERQCDHCKTTCFLSAITCPCTPNKLVCIHHVEKLCDCHPEKHCLRYRYTLDELPAMLHRLKIRAESFDNWANRVKAALNPTDVKLDISELKELLEEADEKNFPENDCLQELITAIAEAEKCSMIATQLINKKEKQKSLSSDEKFITRINLDELKGFVQTVEELPCAIEEAKQLSDLLQEIENFIGEAQETLLDAIPNSAKLQALLDKGNTFDIELSEIPKLKQELIQAKWLDEVRGTLSNASNVTLDLLRKLIDSGVNLAPHPAIEKAMTELQELLSVSERWEEKAKICLQAKPPHMVALVEALISESENIPAVLPNTLALKAALRKAKEWSSDIEEMQNGDHFPYLDHLEMMVSRGRPIPIRLEQFPLVESQVAATRAWRDRAMRTFLKKNTCYTLVEVLTPRSDIGSQFMGKIRKKKSIFGDLMEESEVEEGREPSFFLGCYKKATESEIASMKVLRDRNRRKQQAEEDGVEPGKYCVCKKPVSGYMLRCELCKDWFHTLCVPVPKSVVRQTKQNPLSSGHQAHLQGPQVKETKFLCPLCMRSRRPKLETILSLLVSLQKLPVRLPEGESLQCLTERAMNWQDKAKQVLATEEVTSAFAQLAFMVDKEHDHGKKEKYVEVHRTEVEDPYMFQHDPYGDSNSHRKSVLQGLSSMNERTSDEYDIDEEDKLVIDVPHSKDIGLSAEHAYSSVSRLGHGQAPSKKHSRKSPHTVRQTGPVAIELSAIMRVRLEELLIEGDLLEVSLEETQHIWQILKAAQPAPIATKMMEHFISHLTEEAYEKMMKLKVEHKQKRSKRKLSQEAAAASQEAGGPEAKKKKKKKDKDKSEIFKEHSKSDSKKKSNKKAEKAETKLKLTTIKKEKEKEEQLIVVDGDEDDDEICSAKRCLQPAGDDINWVQCDGCEKWYHLLCIGMTSQPSEDEEYICKVCVKRKAAQKAKQRQRAKLAAQKAKDQVSSQNVKQEPATPKEEPVESKEDVKPSKLVPVALMRVETAGSKEGTTVKEEPMEIQDTQSKPALPTPEPMETTPETAKPPTTAASTVQKTEEVKTEVSPTERTNVEASPAGDQTGSVTAPVDVKPCDVEMVSVEEEKDTTHLAPISTPQIKVTHPSDDVKAVQEESQPITLKAVQQETGNVPHTQPMASEPVKTGPQAGEKVVSNNKDDIIEVNMTARMQEDPSALIPESSQDAVSEDTAGREDPETNDASKVGRVGGEIEAKDTAANSSLTISGTASDLLPTAKDFPTKSSIESLPDNEHKEQSQIPAVSQAAGLASEVPSAHQAVEPEPLAVDIKDDVIMPENDAGQGINPPPPRESDNETNEQQEATDDVEMKEEELVAITHHPEVTLQKPSDPVESSLVELSPPSPLRVLADNQNAEKNTTPAANLPSATPVSIESGIKDADCKSVEVDTHPVVTMERAEVVDTAPFQSCESASSVITPPVSSDVMCTENMTPRTESQPEVGVQKQEASEDHS</sequence>
<dbReference type="PANTHER" id="PTHR10694:SF33">
    <property type="entry name" value="LYSINE-SPECIFIC DEMETHYLASE 5"/>
    <property type="match status" value="1"/>
</dbReference>
<name>A0A9Q1CL46_HOLLE</name>
<feature type="region of interest" description="Disordered" evidence="16">
    <location>
        <begin position="1647"/>
        <end position="1866"/>
    </location>
</feature>
<keyword evidence="10" id="KW-0223">Dioxygenase</keyword>
<keyword evidence="13" id="KW-0539">Nucleus</keyword>
<evidence type="ECO:0000256" key="6">
    <source>
        <dbReference type="ARBA" id="ARBA00022737"/>
    </source>
</evidence>
<feature type="domain" description="ARID" evidence="18">
    <location>
        <begin position="79"/>
        <end position="169"/>
    </location>
</feature>
<evidence type="ECO:0000256" key="16">
    <source>
        <dbReference type="SAM" id="MobiDB-lite"/>
    </source>
</evidence>
<dbReference type="SMART" id="SM00501">
    <property type="entry name" value="BRIGHT"/>
    <property type="match status" value="1"/>
</dbReference>
<feature type="compositionally biased region" description="Basic residues" evidence="16">
    <location>
        <begin position="1410"/>
        <end position="1419"/>
    </location>
</feature>
<proteinExistence type="inferred from homology"/>
<feature type="compositionally biased region" description="Low complexity" evidence="16">
    <location>
        <begin position="1509"/>
        <end position="1520"/>
    </location>
</feature>
<evidence type="ECO:0000256" key="12">
    <source>
        <dbReference type="ARBA" id="ARBA00023004"/>
    </source>
</evidence>
<evidence type="ECO:0000256" key="15">
    <source>
        <dbReference type="PROSITE-ProRule" id="PRU00146"/>
    </source>
</evidence>
<dbReference type="CDD" id="cd15610">
    <property type="entry name" value="PHD3_KDM5A_like"/>
    <property type="match status" value="1"/>
</dbReference>
<dbReference type="InterPro" id="IPR019787">
    <property type="entry name" value="Znf_PHD-finger"/>
</dbReference>
<organism evidence="21 22">
    <name type="scientific">Holothuria leucospilota</name>
    <name type="common">Black long sea cucumber</name>
    <name type="synonym">Mertensiothuria leucospilota</name>
    <dbReference type="NCBI Taxonomy" id="206669"/>
    <lineage>
        <taxon>Eukaryota</taxon>
        <taxon>Metazoa</taxon>
        <taxon>Echinodermata</taxon>
        <taxon>Eleutherozoa</taxon>
        <taxon>Echinozoa</taxon>
        <taxon>Holothuroidea</taxon>
        <taxon>Aspidochirotacea</taxon>
        <taxon>Aspidochirotida</taxon>
        <taxon>Holothuriidae</taxon>
        <taxon>Holothuria</taxon>
    </lineage>
</organism>
<evidence type="ECO:0000313" key="21">
    <source>
        <dbReference type="EMBL" id="KAJ8046444.1"/>
    </source>
</evidence>
<dbReference type="InterPro" id="IPR004198">
    <property type="entry name" value="Znf_C5HC2"/>
</dbReference>
<keyword evidence="8" id="KW-0862">Zinc</keyword>
<keyword evidence="7 15" id="KW-0863">Zinc-finger</keyword>
<dbReference type="PANTHER" id="PTHR10694">
    <property type="entry name" value="LYSINE-SPECIFIC DEMETHYLASE"/>
    <property type="match status" value="1"/>
</dbReference>
<dbReference type="CDD" id="cd15515">
    <property type="entry name" value="PHD1_KDM5A_like"/>
    <property type="match status" value="1"/>
</dbReference>
<keyword evidence="5" id="KW-0479">Metal-binding</keyword>
<comment type="cofactor">
    <cofactor evidence="1">
        <name>Fe(2+)</name>
        <dbReference type="ChEBI" id="CHEBI:29033"/>
    </cofactor>
</comment>
<feature type="region of interest" description="Disordered" evidence="16">
    <location>
        <begin position="1401"/>
        <end position="1422"/>
    </location>
</feature>
<keyword evidence="11" id="KW-0560">Oxidoreductase</keyword>
<feature type="region of interest" description="Disordered" evidence="16">
    <location>
        <begin position="287"/>
        <end position="319"/>
    </location>
</feature>
<evidence type="ECO:0000256" key="9">
    <source>
        <dbReference type="ARBA" id="ARBA00022853"/>
    </source>
</evidence>
<keyword evidence="9" id="KW-0156">Chromatin regulator</keyword>
<evidence type="ECO:0000313" key="22">
    <source>
        <dbReference type="Proteomes" id="UP001152320"/>
    </source>
</evidence>
<dbReference type="FunFam" id="1.10.150.60:FF:000001">
    <property type="entry name" value="Putative lysine-specific demethylase 5b"/>
    <property type="match status" value="1"/>
</dbReference>
<dbReference type="CDD" id="cd16864">
    <property type="entry name" value="ARID_JARID"/>
    <property type="match status" value="1"/>
</dbReference>
<dbReference type="SMART" id="SM01014">
    <property type="entry name" value="ARID"/>
    <property type="match status" value="1"/>
</dbReference>
<feature type="domain" description="PHD-type" evidence="17">
    <location>
        <begin position="1586"/>
        <end position="1639"/>
    </location>
</feature>
<dbReference type="InterPro" id="IPR011011">
    <property type="entry name" value="Znf_FYVE_PHD"/>
</dbReference>
<dbReference type="OrthoDB" id="1678912at2759"/>
<feature type="region of interest" description="Disordered" evidence="16">
    <location>
        <begin position="1496"/>
        <end position="1557"/>
    </location>
</feature>
<comment type="similarity">
    <text evidence="3">Belongs to the JARID1 histone demethylase family.</text>
</comment>
<dbReference type="EC" id="1.14.11.67" evidence="4"/>
<dbReference type="PROSITE" id="PS50016">
    <property type="entry name" value="ZF_PHD_2"/>
    <property type="match status" value="3"/>
</dbReference>
<feature type="domain" description="PHD-type" evidence="17">
    <location>
        <begin position="1184"/>
        <end position="1253"/>
    </location>
</feature>
<dbReference type="GO" id="GO:0005634">
    <property type="term" value="C:nucleus"/>
    <property type="evidence" value="ECO:0007669"/>
    <property type="project" value="UniProtKB-SubCell"/>
</dbReference>
<evidence type="ECO:0000256" key="1">
    <source>
        <dbReference type="ARBA" id="ARBA00001954"/>
    </source>
</evidence>
<evidence type="ECO:0000256" key="8">
    <source>
        <dbReference type="ARBA" id="ARBA00022833"/>
    </source>
</evidence>
<dbReference type="InterPro" id="IPR003349">
    <property type="entry name" value="JmjN"/>
</dbReference>
<reference evidence="21" key="1">
    <citation type="submission" date="2021-10" db="EMBL/GenBank/DDBJ databases">
        <title>Tropical sea cucumber genome reveals ecological adaptation and Cuvierian tubules defense mechanism.</title>
        <authorList>
            <person name="Chen T."/>
        </authorList>
    </citation>
    <scope>NUCLEOTIDE SEQUENCE</scope>
    <source>
        <strain evidence="21">Nanhai2018</strain>
        <tissue evidence="21">Muscle</tissue>
    </source>
</reference>
<dbReference type="Pfam" id="PF08429">
    <property type="entry name" value="PLU-1"/>
    <property type="match status" value="1"/>
</dbReference>
<dbReference type="InterPro" id="IPR001606">
    <property type="entry name" value="ARID_dom"/>
</dbReference>
<dbReference type="SUPFAM" id="SSF57903">
    <property type="entry name" value="FYVE/PHD zinc finger"/>
    <property type="match status" value="3"/>
</dbReference>
<dbReference type="InterPro" id="IPR036431">
    <property type="entry name" value="ARID_dom_sf"/>
</dbReference>
<feature type="compositionally biased region" description="Acidic residues" evidence="16">
    <location>
        <begin position="2022"/>
        <end position="2035"/>
    </location>
</feature>
<feature type="compositionally biased region" description="Polar residues" evidence="16">
    <location>
        <begin position="1927"/>
        <end position="1938"/>
    </location>
</feature>
<dbReference type="PROSITE" id="PS51184">
    <property type="entry name" value="JMJC"/>
    <property type="match status" value="1"/>
</dbReference>
<feature type="compositionally biased region" description="Polar residues" evidence="16">
    <location>
        <begin position="2154"/>
        <end position="2163"/>
    </location>
</feature>
<keyword evidence="22" id="KW-1185">Reference proteome</keyword>
<dbReference type="Pfam" id="PF02373">
    <property type="entry name" value="JmjC"/>
    <property type="match status" value="1"/>
</dbReference>
<evidence type="ECO:0000259" key="20">
    <source>
        <dbReference type="PROSITE" id="PS51184"/>
    </source>
</evidence>
<evidence type="ECO:0000256" key="4">
    <source>
        <dbReference type="ARBA" id="ARBA00012902"/>
    </source>
</evidence>